<feature type="compositionally biased region" description="Polar residues" evidence="1">
    <location>
        <begin position="11"/>
        <end position="25"/>
    </location>
</feature>
<sequence>MCDSEEPVSSGFMTGPSTSSESSLPPQLDTVDEDMPTSSSSAPITGMRRLHVIFDFDGVVIIPEAVIKEAPLSYRINLSE</sequence>
<dbReference type="WBParaSite" id="Pan_g4973.t1">
    <property type="protein sequence ID" value="Pan_g4973.t1"/>
    <property type="gene ID" value="Pan_g4973"/>
</dbReference>
<organism evidence="2 3">
    <name type="scientific">Panagrellus redivivus</name>
    <name type="common">Microworm</name>
    <dbReference type="NCBI Taxonomy" id="6233"/>
    <lineage>
        <taxon>Eukaryota</taxon>
        <taxon>Metazoa</taxon>
        <taxon>Ecdysozoa</taxon>
        <taxon>Nematoda</taxon>
        <taxon>Chromadorea</taxon>
        <taxon>Rhabditida</taxon>
        <taxon>Tylenchina</taxon>
        <taxon>Panagrolaimomorpha</taxon>
        <taxon>Panagrolaimoidea</taxon>
        <taxon>Panagrolaimidae</taxon>
        <taxon>Panagrellus</taxon>
    </lineage>
</organism>
<dbReference type="Proteomes" id="UP000492821">
    <property type="component" value="Unassembled WGS sequence"/>
</dbReference>
<feature type="region of interest" description="Disordered" evidence="1">
    <location>
        <begin position="1"/>
        <end position="42"/>
    </location>
</feature>
<protein>
    <submittedName>
        <fullName evidence="3">FCP1 homology domain-containing protein</fullName>
    </submittedName>
</protein>
<keyword evidence="2" id="KW-1185">Reference proteome</keyword>
<evidence type="ECO:0000313" key="2">
    <source>
        <dbReference type="Proteomes" id="UP000492821"/>
    </source>
</evidence>
<evidence type="ECO:0000313" key="3">
    <source>
        <dbReference type="WBParaSite" id="Pan_g4973.t1"/>
    </source>
</evidence>
<dbReference type="AlphaFoldDB" id="A0A7E4W0B4"/>
<name>A0A7E4W0B4_PANRE</name>
<evidence type="ECO:0000256" key="1">
    <source>
        <dbReference type="SAM" id="MobiDB-lite"/>
    </source>
</evidence>
<reference evidence="3" key="2">
    <citation type="submission" date="2020-10" db="UniProtKB">
        <authorList>
            <consortium name="WormBaseParasite"/>
        </authorList>
    </citation>
    <scope>IDENTIFICATION</scope>
</reference>
<proteinExistence type="predicted"/>
<reference evidence="2" key="1">
    <citation type="journal article" date="2013" name="Genetics">
        <title>The draft genome and transcriptome of Panagrellus redivivus are shaped by the harsh demands of a free-living lifestyle.</title>
        <authorList>
            <person name="Srinivasan J."/>
            <person name="Dillman A.R."/>
            <person name="Macchietto M.G."/>
            <person name="Heikkinen L."/>
            <person name="Lakso M."/>
            <person name="Fracchia K.M."/>
            <person name="Antoshechkin I."/>
            <person name="Mortazavi A."/>
            <person name="Wong G."/>
            <person name="Sternberg P.W."/>
        </authorList>
    </citation>
    <scope>NUCLEOTIDE SEQUENCE [LARGE SCALE GENOMIC DNA]</scope>
    <source>
        <strain evidence="2">MT8872</strain>
    </source>
</reference>
<accession>A0A7E4W0B4</accession>